<dbReference type="CDD" id="cd22887">
    <property type="entry name" value="Atg16_CCD"/>
    <property type="match status" value="1"/>
</dbReference>
<name>A0AAD7AFE2_9AGAR</name>
<proteinExistence type="inferred from homology"/>
<dbReference type="GO" id="GO:0034045">
    <property type="term" value="C:phagophore assembly site membrane"/>
    <property type="evidence" value="ECO:0007669"/>
    <property type="project" value="TreeGrafter"/>
</dbReference>
<organism evidence="5 6">
    <name type="scientific">Mycena albidolilacea</name>
    <dbReference type="NCBI Taxonomy" id="1033008"/>
    <lineage>
        <taxon>Eukaryota</taxon>
        <taxon>Fungi</taxon>
        <taxon>Dikarya</taxon>
        <taxon>Basidiomycota</taxon>
        <taxon>Agaricomycotina</taxon>
        <taxon>Agaricomycetes</taxon>
        <taxon>Agaricomycetidae</taxon>
        <taxon>Agaricales</taxon>
        <taxon>Marasmiineae</taxon>
        <taxon>Mycenaceae</taxon>
        <taxon>Mycena</taxon>
    </lineage>
</organism>
<feature type="coiled-coil region" evidence="2">
    <location>
        <begin position="132"/>
        <end position="216"/>
    </location>
</feature>
<evidence type="ECO:0000313" key="6">
    <source>
        <dbReference type="Proteomes" id="UP001218218"/>
    </source>
</evidence>
<comment type="caution">
    <text evidence="5">The sequence shown here is derived from an EMBL/GenBank/DDBJ whole genome shotgun (WGS) entry which is preliminary data.</text>
</comment>
<dbReference type="Pfam" id="PF08614">
    <property type="entry name" value="ATG16"/>
    <property type="match status" value="1"/>
</dbReference>
<feature type="compositionally biased region" description="Polar residues" evidence="3">
    <location>
        <begin position="232"/>
        <end position="247"/>
    </location>
</feature>
<evidence type="ECO:0000256" key="1">
    <source>
        <dbReference type="ARBA" id="ARBA00005331"/>
    </source>
</evidence>
<feature type="domain" description="Autophagy-related protein 16" evidence="4">
    <location>
        <begin position="11"/>
        <end position="207"/>
    </location>
</feature>
<evidence type="ECO:0000256" key="3">
    <source>
        <dbReference type="SAM" id="MobiDB-lite"/>
    </source>
</evidence>
<dbReference type="EMBL" id="JARIHO010000008">
    <property type="protein sequence ID" value="KAJ7357110.1"/>
    <property type="molecule type" value="Genomic_DNA"/>
</dbReference>
<dbReference type="PANTHER" id="PTHR19878">
    <property type="entry name" value="AUTOPHAGY PROTEIN 16-LIKE"/>
    <property type="match status" value="1"/>
</dbReference>
<dbReference type="GO" id="GO:0034274">
    <property type="term" value="C:Atg12-Atg5-Atg16 complex"/>
    <property type="evidence" value="ECO:0007669"/>
    <property type="project" value="TreeGrafter"/>
</dbReference>
<keyword evidence="2" id="KW-0175">Coiled coil</keyword>
<dbReference type="Proteomes" id="UP001218218">
    <property type="component" value="Unassembled WGS sequence"/>
</dbReference>
<evidence type="ECO:0000313" key="5">
    <source>
        <dbReference type="EMBL" id="KAJ7357110.1"/>
    </source>
</evidence>
<protein>
    <submittedName>
        <fullName evidence="5">ATG16-domain-containing protein</fullName>
    </submittedName>
</protein>
<gene>
    <name evidence="5" type="ORF">DFH08DRAFT_851066</name>
</gene>
<evidence type="ECO:0000256" key="2">
    <source>
        <dbReference type="SAM" id="Coils"/>
    </source>
</evidence>
<feature type="region of interest" description="Disordered" evidence="3">
    <location>
        <begin position="54"/>
        <end position="73"/>
    </location>
</feature>
<dbReference type="InterPro" id="IPR013923">
    <property type="entry name" value="Autophagy-rel_prot_16_dom"/>
</dbReference>
<dbReference type="AlphaFoldDB" id="A0AAD7AFE2"/>
<dbReference type="GO" id="GO:0043495">
    <property type="term" value="F:protein-membrane adaptor activity"/>
    <property type="evidence" value="ECO:0007669"/>
    <property type="project" value="TreeGrafter"/>
</dbReference>
<dbReference type="Gene3D" id="1.20.5.170">
    <property type="match status" value="1"/>
</dbReference>
<reference evidence="5" key="1">
    <citation type="submission" date="2023-03" db="EMBL/GenBank/DDBJ databases">
        <title>Massive genome expansion in bonnet fungi (Mycena s.s.) driven by repeated elements and novel gene families across ecological guilds.</title>
        <authorList>
            <consortium name="Lawrence Berkeley National Laboratory"/>
            <person name="Harder C.B."/>
            <person name="Miyauchi S."/>
            <person name="Viragh M."/>
            <person name="Kuo A."/>
            <person name="Thoen E."/>
            <person name="Andreopoulos B."/>
            <person name="Lu D."/>
            <person name="Skrede I."/>
            <person name="Drula E."/>
            <person name="Henrissat B."/>
            <person name="Morin E."/>
            <person name="Kohler A."/>
            <person name="Barry K."/>
            <person name="LaButti K."/>
            <person name="Morin E."/>
            <person name="Salamov A."/>
            <person name="Lipzen A."/>
            <person name="Mereny Z."/>
            <person name="Hegedus B."/>
            <person name="Baldrian P."/>
            <person name="Stursova M."/>
            <person name="Weitz H."/>
            <person name="Taylor A."/>
            <person name="Grigoriev I.V."/>
            <person name="Nagy L.G."/>
            <person name="Martin F."/>
            <person name="Kauserud H."/>
        </authorList>
    </citation>
    <scope>NUCLEOTIDE SEQUENCE</scope>
    <source>
        <strain evidence="5">CBHHK002</strain>
    </source>
</reference>
<dbReference type="GO" id="GO:0000045">
    <property type="term" value="P:autophagosome assembly"/>
    <property type="evidence" value="ECO:0007669"/>
    <property type="project" value="InterPro"/>
</dbReference>
<sequence length="278" mass="30844">MAEPAWQELLRLRLAERNARESAFSPIIEQYRKLAQQTKLLKERNASLLRAVGSVRGAPGPSGPSGGAASAASEDNPVRAAYMASLESQISSLRDELATVYKTQGQNAQRLLSMNETLREKEELSRVDSESLRKTRDEIAVLRRKVDQHSELMAEKDRTVQILHDEISTLQLELGQIEERNQTLTKDNAKLLQRWLDAKQAEANKMNEANEFYENMRSRHQTVLTWRDGSADDTNGADSTSQSSVSGNGDAEEGDQPTRKKDGTPSPAAKVVDLTPNG</sequence>
<comment type="similarity">
    <text evidence="1">Belongs to the ATG16 family.</text>
</comment>
<evidence type="ECO:0000259" key="4">
    <source>
        <dbReference type="Pfam" id="PF08614"/>
    </source>
</evidence>
<dbReference type="GO" id="GO:0000421">
    <property type="term" value="C:autophagosome membrane"/>
    <property type="evidence" value="ECO:0007669"/>
    <property type="project" value="TreeGrafter"/>
</dbReference>
<dbReference type="InterPro" id="IPR045160">
    <property type="entry name" value="ATG16"/>
</dbReference>
<feature type="region of interest" description="Disordered" evidence="3">
    <location>
        <begin position="225"/>
        <end position="278"/>
    </location>
</feature>
<dbReference type="PANTHER" id="PTHR19878:SF8">
    <property type="entry name" value="AUTOPHAGY-RELATED 16, ISOFORM F"/>
    <property type="match status" value="1"/>
</dbReference>
<keyword evidence="6" id="KW-1185">Reference proteome</keyword>
<accession>A0AAD7AFE2</accession>